<gene>
    <name evidence="2" type="ORF">EPA93_14275</name>
</gene>
<dbReference type="Gene3D" id="1.10.443.10">
    <property type="entry name" value="Intergrase catalytic core"/>
    <property type="match status" value="1"/>
</dbReference>
<dbReference type="InterPro" id="IPR013762">
    <property type="entry name" value="Integrase-like_cat_sf"/>
</dbReference>
<keyword evidence="3" id="KW-1185">Reference proteome</keyword>
<accession>A0A4P6JPD2</accession>
<dbReference type="OrthoDB" id="1822491at2"/>
<evidence type="ECO:0000313" key="3">
    <source>
        <dbReference type="Proteomes" id="UP000290365"/>
    </source>
</evidence>
<evidence type="ECO:0000256" key="1">
    <source>
        <dbReference type="ARBA" id="ARBA00023172"/>
    </source>
</evidence>
<name>A0A4P6JPD2_KTERU</name>
<reference evidence="2 3" key="1">
    <citation type="submission" date="2019-01" db="EMBL/GenBank/DDBJ databases">
        <title>Ktedonosporobacter rubrisoli SCAWS-G2.</title>
        <authorList>
            <person name="Huang Y."/>
            <person name="Yan B."/>
        </authorList>
    </citation>
    <scope>NUCLEOTIDE SEQUENCE [LARGE SCALE GENOMIC DNA]</scope>
    <source>
        <strain evidence="2 3">SCAWS-G2</strain>
    </source>
</reference>
<dbReference type="Proteomes" id="UP000290365">
    <property type="component" value="Chromosome"/>
</dbReference>
<dbReference type="GO" id="GO:0015074">
    <property type="term" value="P:DNA integration"/>
    <property type="evidence" value="ECO:0007669"/>
    <property type="project" value="InterPro"/>
</dbReference>
<sequence length="75" mass="8200">MQELLGHSDISITLRLYAHVLPGMQQNAVENLAACLTHPTQFAAVKGALTPLPLEQEELHKPAEKLEVMVCIPLS</sequence>
<dbReference type="InterPro" id="IPR011010">
    <property type="entry name" value="DNA_brk_join_enz"/>
</dbReference>
<dbReference type="GO" id="GO:0003677">
    <property type="term" value="F:DNA binding"/>
    <property type="evidence" value="ECO:0007669"/>
    <property type="project" value="InterPro"/>
</dbReference>
<dbReference type="EMBL" id="CP035758">
    <property type="protein sequence ID" value="QBD77104.1"/>
    <property type="molecule type" value="Genomic_DNA"/>
</dbReference>
<dbReference type="AlphaFoldDB" id="A0A4P6JPD2"/>
<keyword evidence="1" id="KW-0233">DNA recombination</keyword>
<dbReference type="KEGG" id="kbs:EPA93_14275"/>
<dbReference type="GO" id="GO:0006310">
    <property type="term" value="P:DNA recombination"/>
    <property type="evidence" value="ECO:0007669"/>
    <property type="project" value="UniProtKB-KW"/>
</dbReference>
<evidence type="ECO:0000313" key="2">
    <source>
        <dbReference type="EMBL" id="QBD77104.1"/>
    </source>
</evidence>
<protein>
    <recommendedName>
        <fullName evidence="4">Tyr recombinase domain-containing protein</fullName>
    </recommendedName>
</protein>
<proteinExistence type="predicted"/>
<evidence type="ECO:0008006" key="4">
    <source>
        <dbReference type="Google" id="ProtNLM"/>
    </source>
</evidence>
<organism evidence="2 3">
    <name type="scientific">Ktedonosporobacter rubrisoli</name>
    <dbReference type="NCBI Taxonomy" id="2509675"/>
    <lineage>
        <taxon>Bacteria</taxon>
        <taxon>Bacillati</taxon>
        <taxon>Chloroflexota</taxon>
        <taxon>Ktedonobacteria</taxon>
        <taxon>Ktedonobacterales</taxon>
        <taxon>Ktedonosporobacteraceae</taxon>
        <taxon>Ktedonosporobacter</taxon>
    </lineage>
</organism>
<dbReference type="SUPFAM" id="SSF56349">
    <property type="entry name" value="DNA breaking-rejoining enzymes"/>
    <property type="match status" value="1"/>
</dbReference>
<dbReference type="RefSeq" id="WP_129888167.1">
    <property type="nucleotide sequence ID" value="NZ_CP035758.1"/>
</dbReference>